<keyword evidence="3" id="KW-0926">Vacuole</keyword>
<dbReference type="Pfam" id="PF03088">
    <property type="entry name" value="Str_synth"/>
    <property type="match status" value="1"/>
</dbReference>
<dbReference type="OrthoDB" id="1908448at2759"/>
<proteinExistence type="inferred from homology"/>
<dbReference type="InterPro" id="IPR018119">
    <property type="entry name" value="Strictosidine_synth_cons-reg"/>
</dbReference>
<dbReference type="GO" id="GO:0005773">
    <property type="term" value="C:vacuole"/>
    <property type="evidence" value="ECO:0007669"/>
    <property type="project" value="UniProtKB-SubCell"/>
</dbReference>
<keyword evidence="5" id="KW-0732">Signal</keyword>
<comment type="caution">
    <text evidence="7">The sequence shown here is derived from an EMBL/GenBank/DDBJ whole genome shotgun (WGS) entry which is preliminary data.</text>
</comment>
<protein>
    <submittedName>
        <fullName evidence="7">Calcium-dependent phosphotriesterase superfamily protein isoform 2</fullName>
    </submittedName>
</protein>
<name>A0A8K0HVX7_COCNU</name>
<dbReference type="InterPro" id="IPR011042">
    <property type="entry name" value="6-blade_b-propeller_TolB-like"/>
</dbReference>
<reference evidence="7" key="2">
    <citation type="submission" date="2019-07" db="EMBL/GenBank/DDBJ databases">
        <authorList>
            <person name="Yang Y."/>
            <person name="Bocs S."/>
            <person name="Baudouin L."/>
        </authorList>
    </citation>
    <scope>NUCLEOTIDE SEQUENCE</scope>
    <source>
        <tissue evidence="7">Spear leaf of Hainan Tall coconut</tissue>
    </source>
</reference>
<gene>
    <name evidence="7" type="ORF">COCNU_01G014430</name>
</gene>
<feature type="signal peptide" evidence="5">
    <location>
        <begin position="1"/>
        <end position="27"/>
    </location>
</feature>
<evidence type="ECO:0000256" key="5">
    <source>
        <dbReference type="SAM" id="SignalP"/>
    </source>
</evidence>
<evidence type="ECO:0000256" key="2">
    <source>
        <dbReference type="ARBA" id="ARBA00009191"/>
    </source>
</evidence>
<evidence type="ECO:0000313" key="8">
    <source>
        <dbReference type="Proteomes" id="UP000797356"/>
    </source>
</evidence>
<dbReference type="Pfam" id="PF20067">
    <property type="entry name" value="SSL_N"/>
    <property type="match status" value="1"/>
</dbReference>
<comment type="subcellular location">
    <subcellularLocation>
        <location evidence="1">Vacuole</location>
    </subcellularLocation>
</comment>
<evidence type="ECO:0000256" key="1">
    <source>
        <dbReference type="ARBA" id="ARBA00004116"/>
    </source>
</evidence>
<organism evidence="7 8">
    <name type="scientific">Cocos nucifera</name>
    <name type="common">Coconut palm</name>
    <dbReference type="NCBI Taxonomy" id="13894"/>
    <lineage>
        <taxon>Eukaryota</taxon>
        <taxon>Viridiplantae</taxon>
        <taxon>Streptophyta</taxon>
        <taxon>Embryophyta</taxon>
        <taxon>Tracheophyta</taxon>
        <taxon>Spermatophyta</taxon>
        <taxon>Magnoliopsida</taxon>
        <taxon>Liliopsida</taxon>
        <taxon>Arecaceae</taxon>
        <taxon>Arecoideae</taxon>
        <taxon>Cocoseae</taxon>
        <taxon>Attaleinae</taxon>
        <taxon>Cocos</taxon>
    </lineage>
</organism>
<evidence type="ECO:0000259" key="6">
    <source>
        <dbReference type="Pfam" id="PF03088"/>
    </source>
</evidence>
<accession>A0A8K0HVX7</accession>
<feature type="domain" description="Strictosidine synthase conserved region" evidence="6">
    <location>
        <begin position="83"/>
        <end position="155"/>
    </location>
</feature>
<dbReference type="PANTHER" id="PTHR10426:SF139">
    <property type="entry name" value="OS09G0374900 PROTEIN"/>
    <property type="match status" value="1"/>
</dbReference>
<comment type="similarity">
    <text evidence="2">Belongs to the strictosidine synthase family.</text>
</comment>
<keyword evidence="8" id="KW-1185">Reference proteome</keyword>
<feature type="chain" id="PRO_5035452778" evidence="5">
    <location>
        <begin position="28"/>
        <end position="251"/>
    </location>
</feature>
<evidence type="ECO:0000256" key="4">
    <source>
        <dbReference type="ARBA" id="ARBA00023180"/>
    </source>
</evidence>
<evidence type="ECO:0000256" key="3">
    <source>
        <dbReference type="ARBA" id="ARBA00022554"/>
    </source>
</evidence>
<keyword evidence="4" id="KW-0325">Glycoprotein</keyword>
<dbReference type="AlphaFoldDB" id="A0A8K0HVX7"/>
<dbReference type="EMBL" id="CM017872">
    <property type="protein sequence ID" value="KAG1327509.1"/>
    <property type="molecule type" value="Genomic_DNA"/>
</dbReference>
<dbReference type="SUPFAM" id="SSF63829">
    <property type="entry name" value="Calcium-dependent phosphotriesterase"/>
    <property type="match status" value="1"/>
</dbReference>
<dbReference type="GO" id="GO:0012505">
    <property type="term" value="C:endomembrane system"/>
    <property type="evidence" value="ECO:0007669"/>
    <property type="project" value="TreeGrafter"/>
</dbReference>
<dbReference type="PANTHER" id="PTHR10426">
    <property type="entry name" value="STRICTOSIDINE SYNTHASE-RELATED"/>
    <property type="match status" value="1"/>
</dbReference>
<evidence type="ECO:0000313" key="7">
    <source>
        <dbReference type="EMBL" id="KAG1327509.1"/>
    </source>
</evidence>
<dbReference type="Gene3D" id="2.120.10.30">
    <property type="entry name" value="TolB, C-terminal domain"/>
    <property type="match status" value="2"/>
</dbReference>
<dbReference type="GO" id="GO:0016787">
    <property type="term" value="F:hydrolase activity"/>
    <property type="evidence" value="ECO:0007669"/>
    <property type="project" value="TreeGrafter"/>
</dbReference>
<reference evidence="7" key="1">
    <citation type="journal article" date="2017" name="Gigascience">
        <title>The genome draft of coconut (Cocos nucifera).</title>
        <authorList>
            <person name="Xiao Y."/>
            <person name="Xu P."/>
            <person name="Fan H."/>
            <person name="Baudouin L."/>
            <person name="Xia W."/>
            <person name="Bocs S."/>
            <person name="Xu J."/>
            <person name="Li Q."/>
            <person name="Guo A."/>
            <person name="Zhou L."/>
            <person name="Li J."/>
            <person name="Wu Y."/>
            <person name="Ma Z."/>
            <person name="Armero A."/>
            <person name="Issali A.E."/>
            <person name="Liu N."/>
            <person name="Peng M."/>
            <person name="Yang Y."/>
        </authorList>
    </citation>
    <scope>NUCLEOTIDE SEQUENCE</scope>
    <source>
        <tissue evidence="7">Spear leaf of Hainan Tall coconut</tissue>
    </source>
</reference>
<sequence>MEAKRLTTNPITPAGFTLLALLVFTSGFQQQAIDKLHNFERLVLNSVVGPESLAFDHLGGGPYTGVSDGRILKWQGQGLGWADFAVNSKHRDYLLAVITGDATGRLMKYDPETKKVTVLIRGLAFPNGLAISNDNTFLLIAETSTCRVLKYWLQGPRTGTIKVFAELPGYPDNIKRNPRGEFWVALNQNKLQLNGQTAPEQHPVALRLSQEGKVLEVLVGGAMTSISEVEENDGTIWFGSVDMPYVGVYKL</sequence>
<dbReference type="Proteomes" id="UP000797356">
    <property type="component" value="Chromosome 1"/>
</dbReference>